<dbReference type="AlphaFoldDB" id="A0A6J6W3N2"/>
<dbReference type="EMBL" id="CAEZZX010000109">
    <property type="protein sequence ID" value="CAB4779501.1"/>
    <property type="molecule type" value="Genomic_DNA"/>
</dbReference>
<organism evidence="1">
    <name type="scientific">freshwater metagenome</name>
    <dbReference type="NCBI Taxonomy" id="449393"/>
    <lineage>
        <taxon>unclassified sequences</taxon>
        <taxon>metagenomes</taxon>
        <taxon>ecological metagenomes</taxon>
    </lineage>
</organism>
<gene>
    <name evidence="1" type="ORF">UFOPK2938_00629</name>
</gene>
<sequence>MNARARKQSAHRVTDQIKRGGAKSFVHVFKEVGKSLAGIIDGSYAVDGEFGGQGDGRIGKARKPSVFKGWAASY</sequence>
<reference evidence="1" key="1">
    <citation type="submission" date="2020-05" db="EMBL/GenBank/DDBJ databases">
        <authorList>
            <person name="Chiriac C."/>
            <person name="Salcher M."/>
            <person name="Ghai R."/>
            <person name="Kavagutti S V."/>
        </authorList>
    </citation>
    <scope>NUCLEOTIDE SEQUENCE</scope>
</reference>
<evidence type="ECO:0000313" key="1">
    <source>
        <dbReference type="EMBL" id="CAB4779501.1"/>
    </source>
</evidence>
<proteinExistence type="predicted"/>
<accession>A0A6J6W3N2</accession>
<protein>
    <submittedName>
        <fullName evidence="1">Unannotated protein</fullName>
    </submittedName>
</protein>
<name>A0A6J6W3N2_9ZZZZ</name>